<evidence type="ECO:0000313" key="1">
    <source>
        <dbReference type="EMBL" id="MFB6489839.1"/>
    </source>
</evidence>
<keyword evidence="1" id="KW-0808">Transferase</keyword>
<proteinExistence type="predicted"/>
<evidence type="ECO:0000313" key="2">
    <source>
        <dbReference type="Proteomes" id="UP000033636"/>
    </source>
</evidence>
<protein>
    <submittedName>
        <fullName evidence="1">Serine hydroxymethyltransferase</fullName>
        <ecNumber evidence="1">2.1.2.1</ecNumber>
    </submittedName>
</protein>
<dbReference type="Proteomes" id="UP000033636">
    <property type="component" value="Unassembled WGS sequence"/>
</dbReference>
<dbReference type="EC" id="2.1.2.1" evidence="1"/>
<gene>
    <name evidence="1" type="primary">glyA</name>
    <name evidence="1" type="ORF">TU35_001105</name>
</gene>
<comment type="caution">
    <text evidence="1">The sequence shown here is derived from an EMBL/GenBank/DDBJ whole genome shotgun (WGS) entry which is preliminary data.</text>
</comment>
<organism evidence="1 2">
    <name type="scientific">Thermoproteus sp. AZ2</name>
    <dbReference type="NCBI Taxonomy" id="1609232"/>
    <lineage>
        <taxon>Archaea</taxon>
        <taxon>Thermoproteota</taxon>
        <taxon>Thermoprotei</taxon>
        <taxon>Thermoproteales</taxon>
        <taxon>Thermoproteaceae</taxon>
        <taxon>Thermoproteus</taxon>
    </lineage>
</organism>
<name>A0ACC6UYF5_9CREN</name>
<reference evidence="1" key="1">
    <citation type="submission" date="2024-07" db="EMBL/GenBank/DDBJ databases">
        <title>Metagenome and Metagenome-Assembled Genomes of Archaea from a hot spring from the geothermal field of Los Azufres, Mexico.</title>
        <authorList>
            <person name="Marin-Paredes R."/>
            <person name="Martinez-Romero E."/>
            <person name="Servin-Garciduenas L.E."/>
        </authorList>
    </citation>
    <scope>NUCLEOTIDE SEQUENCE</scope>
</reference>
<sequence>MRYPEDLVKAIEVVLEHNIWRRRQTINLIAAENVMSPLAELVYLNDLMGRYAEGTVGKRYYRGVKYVDVLEEVLSRGFSEVLQAKYVDVRPISGTIANLAAFHGLAPEGGTIASLPTRAGGHISHNQVGGPKALKFKVVELPWDLENFNIDVDKARRVIEESKPNVVVLGASLYLFPHPIREISEAARSVGSYVLHDSAHVFGLIVGKRFPNPLLEGADVTTSSTHKTFPGPQGGLIASNLGQEANESISKAVFPAFTSNYHMHRYIATYVTLVEMREFGEQYADQIVRNAKALAEALHARGFNVVAEHLGFTKTHQVAVDVSKQGGGELASKLLEDANIITNKNMLPWDKSAVKPSGIRLGVQEVTRWGMREGDMAEIAEFIKRVLIDGVEPKKVAEQVAEFRRQFLEVKYGYDIDREIGLKILDSVGIRLA</sequence>
<dbReference type="EMBL" id="JZWT02000002">
    <property type="protein sequence ID" value="MFB6489839.1"/>
    <property type="molecule type" value="Genomic_DNA"/>
</dbReference>
<accession>A0ACC6UYF5</accession>